<proteinExistence type="predicted"/>
<dbReference type="InterPro" id="IPR004843">
    <property type="entry name" value="Calcineurin-like_PHP"/>
</dbReference>
<evidence type="ECO:0000256" key="1">
    <source>
        <dbReference type="ARBA" id="ARBA00022729"/>
    </source>
</evidence>
<dbReference type="PANTHER" id="PTHR45867">
    <property type="entry name" value="PURPLE ACID PHOSPHATASE"/>
    <property type="match status" value="1"/>
</dbReference>
<dbReference type="GO" id="GO:0046872">
    <property type="term" value="F:metal ion binding"/>
    <property type="evidence" value="ECO:0007669"/>
    <property type="project" value="InterPro"/>
</dbReference>
<dbReference type="InterPro" id="IPR015914">
    <property type="entry name" value="PAPs_N"/>
</dbReference>
<organism evidence="4 5">
    <name type="scientific">Micromonospora violae</name>
    <dbReference type="NCBI Taxonomy" id="1278207"/>
    <lineage>
        <taxon>Bacteria</taxon>
        <taxon>Bacillati</taxon>
        <taxon>Actinomycetota</taxon>
        <taxon>Actinomycetes</taxon>
        <taxon>Micromonosporales</taxon>
        <taxon>Micromonosporaceae</taxon>
        <taxon>Micromonospora</taxon>
    </lineage>
</organism>
<name>A0A4Q7UPE9_9ACTN</name>
<dbReference type="InterPro" id="IPR006311">
    <property type="entry name" value="TAT_signal"/>
</dbReference>
<dbReference type="Gene3D" id="3.60.21.10">
    <property type="match status" value="1"/>
</dbReference>
<dbReference type="InterPro" id="IPR029052">
    <property type="entry name" value="Metallo-depent_PP-like"/>
</dbReference>
<dbReference type="Pfam" id="PF00149">
    <property type="entry name" value="Metallophos"/>
    <property type="match status" value="1"/>
</dbReference>
<evidence type="ECO:0000313" key="4">
    <source>
        <dbReference type="EMBL" id="RZT81653.1"/>
    </source>
</evidence>
<dbReference type="OrthoDB" id="9804511at2"/>
<dbReference type="Proteomes" id="UP000293781">
    <property type="component" value="Unassembled WGS sequence"/>
</dbReference>
<dbReference type="PROSITE" id="PS51318">
    <property type="entry name" value="TAT"/>
    <property type="match status" value="1"/>
</dbReference>
<dbReference type="SUPFAM" id="SSF49363">
    <property type="entry name" value="Purple acid phosphatase, N-terminal domain"/>
    <property type="match status" value="1"/>
</dbReference>
<feature type="domain" description="Purple acid phosphatase N-terminal" evidence="3">
    <location>
        <begin position="50"/>
        <end position="142"/>
    </location>
</feature>
<dbReference type="Pfam" id="PF16656">
    <property type="entry name" value="Pur_ac_phosph_N"/>
    <property type="match status" value="1"/>
</dbReference>
<keyword evidence="1" id="KW-0732">Signal</keyword>
<gene>
    <name evidence="4" type="ORF">EV382_4942</name>
</gene>
<dbReference type="RefSeq" id="WP_130405566.1">
    <property type="nucleotide sequence ID" value="NZ_SHKK01000001.1"/>
</dbReference>
<evidence type="ECO:0000259" key="3">
    <source>
        <dbReference type="Pfam" id="PF16656"/>
    </source>
</evidence>
<dbReference type="AlphaFoldDB" id="A0A4Q7UPE9"/>
<evidence type="ECO:0000259" key="2">
    <source>
        <dbReference type="Pfam" id="PF00149"/>
    </source>
</evidence>
<dbReference type="Gene3D" id="2.60.40.380">
    <property type="entry name" value="Purple acid phosphatase-like, N-terminal"/>
    <property type="match status" value="1"/>
</dbReference>
<protein>
    <submittedName>
        <fullName evidence="4">Calcineurin-like phosphoesterase family protein</fullName>
    </submittedName>
</protein>
<sequence>MTLSSSTRASALVRRRLVAGVAAGFLGMGAALGSGLMASASAAESTTITGVVLGVGANETQRIVTWYSSADTAQKIQLAPTAEIVNGEFPASAISFDAVGGANTSTTGFNRHATISNLRENTAYSYRVGSEGNWSPAYAFKTQDFEGDYNFLFFGDPQIGSSGDVAKDQAGWAETLRVATAANPDTEMLVSAGDHVESANNEAQWDAYLSPEQLRQYPTAATIGNHDVGGKSWEQHHFTPNTDRSAQYYTGDQATRSGGDYWYIYKDVLFIDLNSNSYVNPADGSASGGDAAHVAYVTDVVKKHGSEAKWKVLVYHHSIYSAASHATDSDNKERRKDFTTAFSDLGIDMVLQGHDHVYTRSYSIKNGQKENAAEKPGAADVFPGPGGVIYVTANSASGSKYYDIKKPDNTGTGVTGLGPDPLNPNNYWFNSVQNQEHVRSYVKVQVKADKLVLQNIRSGTCAAPNAAVEKGLSCTNTAEGQPVGSIVDSTTIHPYHGDGQAIQVNVPNPAPGEFGWTIDGYNGLVDLGTAQERNGTYFQANGKINPILVSDSRRSLAPWSISANVGDFTDADKTFSGSYLGWNPYVLDAGAGAEAGAPVLSSYDDQGKGLSVSSALAAAAQGHPRGGAKLGADLDLKIPDSIAKGNYRTTLTITALSS</sequence>
<comment type="caution">
    <text evidence="4">The sequence shown here is derived from an EMBL/GenBank/DDBJ whole genome shotgun (WGS) entry which is preliminary data.</text>
</comment>
<dbReference type="PANTHER" id="PTHR45867:SF3">
    <property type="entry name" value="ACID PHOSPHATASE TYPE 7"/>
    <property type="match status" value="1"/>
</dbReference>
<accession>A0A4Q7UPE9</accession>
<dbReference type="InterPro" id="IPR008963">
    <property type="entry name" value="Purple_acid_Pase-like_N"/>
</dbReference>
<keyword evidence="5" id="KW-1185">Reference proteome</keyword>
<dbReference type="GO" id="GO:0003993">
    <property type="term" value="F:acid phosphatase activity"/>
    <property type="evidence" value="ECO:0007669"/>
    <property type="project" value="InterPro"/>
</dbReference>
<dbReference type="SUPFAM" id="SSF56300">
    <property type="entry name" value="Metallo-dependent phosphatases"/>
    <property type="match status" value="1"/>
</dbReference>
<feature type="domain" description="Calcineurin-like phosphoesterase" evidence="2">
    <location>
        <begin position="150"/>
        <end position="358"/>
    </location>
</feature>
<reference evidence="4 5" key="1">
    <citation type="submission" date="2019-02" db="EMBL/GenBank/DDBJ databases">
        <title>Sequencing the genomes of 1000 actinobacteria strains.</title>
        <authorList>
            <person name="Klenk H.-P."/>
        </authorList>
    </citation>
    <scope>NUCLEOTIDE SEQUENCE [LARGE SCALE GENOMIC DNA]</scope>
    <source>
        <strain evidence="4 5">DSM 45888</strain>
    </source>
</reference>
<dbReference type="EMBL" id="SHKK01000001">
    <property type="protein sequence ID" value="RZT81653.1"/>
    <property type="molecule type" value="Genomic_DNA"/>
</dbReference>
<evidence type="ECO:0000313" key="5">
    <source>
        <dbReference type="Proteomes" id="UP000293781"/>
    </source>
</evidence>